<proteinExistence type="predicted"/>
<accession>A0A1I6M1W8</accession>
<dbReference type="STRING" id="1166337.SAMN05192580_3313"/>
<keyword evidence="3" id="KW-1185">Reference proteome</keyword>
<dbReference type="InterPro" id="IPR006311">
    <property type="entry name" value="TAT_signal"/>
</dbReference>
<feature type="chain" id="PRO_5011465192" evidence="1">
    <location>
        <begin position="29"/>
        <end position="148"/>
    </location>
</feature>
<evidence type="ECO:0000256" key="1">
    <source>
        <dbReference type="SAM" id="SignalP"/>
    </source>
</evidence>
<protein>
    <submittedName>
        <fullName evidence="2">Uncharacterized protein</fullName>
    </submittedName>
</protein>
<dbReference type="InterPro" id="IPR049973">
    <property type="entry name" value="STY0301-like"/>
</dbReference>
<sequence length="148" mass="15193">MPTLSRSSARRALLGAVLAAAGATVACAAPGTAPAVAPCPARIDTQQSAAAPGGWSVDRTGSTKPLAEIGFFEGAVTDKVQLAPSSEGKGPRGVSTWRFTPRQPVRIACIYRGTDVVLSRPLPAGVRTCSITADPRSPIVRPDALSCR</sequence>
<dbReference type="PROSITE" id="PS51257">
    <property type="entry name" value="PROKAR_LIPOPROTEIN"/>
    <property type="match status" value="1"/>
</dbReference>
<keyword evidence="1" id="KW-0732">Signal</keyword>
<dbReference type="RefSeq" id="WP_131819282.1">
    <property type="nucleotide sequence ID" value="NZ_FOZG01000003.1"/>
</dbReference>
<name>A0A1I6M1W8_9SPHN</name>
<gene>
    <name evidence="2" type="ORF">SAMN05192580_3313</name>
</gene>
<dbReference type="NCBIfam" id="NF042415">
    <property type="entry name" value="STY0301_fam"/>
    <property type="match status" value="1"/>
</dbReference>
<dbReference type="PROSITE" id="PS51318">
    <property type="entry name" value="TAT"/>
    <property type="match status" value="1"/>
</dbReference>
<dbReference type="EMBL" id="FOZG01000003">
    <property type="protein sequence ID" value="SFS09681.1"/>
    <property type="molecule type" value="Genomic_DNA"/>
</dbReference>
<reference evidence="2 3" key="1">
    <citation type="submission" date="2016-10" db="EMBL/GenBank/DDBJ databases">
        <authorList>
            <person name="de Groot N.N."/>
        </authorList>
    </citation>
    <scope>NUCLEOTIDE SEQUENCE [LARGE SCALE GENOMIC DNA]</scope>
    <source>
        <strain evidence="2 3">S5-249</strain>
    </source>
</reference>
<organism evidence="2 3">
    <name type="scientific">Sphingomonas jatrophae</name>
    <dbReference type="NCBI Taxonomy" id="1166337"/>
    <lineage>
        <taxon>Bacteria</taxon>
        <taxon>Pseudomonadati</taxon>
        <taxon>Pseudomonadota</taxon>
        <taxon>Alphaproteobacteria</taxon>
        <taxon>Sphingomonadales</taxon>
        <taxon>Sphingomonadaceae</taxon>
        <taxon>Sphingomonas</taxon>
    </lineage>
</organism>
<feature type="signal peptide" evidence="1">
    <location>
        <begin position="1"/>
        <end position="28"/>
    </location>
</feature>
<dbReference type="Proteomes" id="UP000198824">
    <property type="component" value="Unassembled WGS sequence"/>
</dbReference>
<evidence type="ECO:0000313" key="3">
    <source>
        <dbReference type="Proteomes" id="UP000198824"/>
    </source>
</evidence>
<dbReference type="OrthoDB" id="8612724at2"/>
<dbReference type="AlphaFoldDB" id="A0A1I6M1W8"/>
<evidence type="ECO:0000313" key="2">
    <source>
        <dbReference type="EMBL" id="SFS09681.1"/>
    </source>
</evidence>